<dbReference type="OrthoDB" id="7596980at2"/>
<accession>A0A255YAH0</accession>
<dbReference type="EMBL" id="NOXT01000121">
    <property type="protein sequence ID" value="OYQ25694.1"/>
    <property type="molecule type" value="Genomic_DNA"/>
</dbReference>
<gene>
    <name evidence="3" type="ORF">CHU93_13265</name>
</gene>
<keyword evidence="2" id="KW-1133">Transmembrane helix</keyword>
<keyword evidence="4" id="KW-1185">Reference proteome</keyword>
<organism evidence="3 4">
    <name type="scientific">Sandarakinorhabdus cyanobacteriorum</name>
    <dbReference type="NCBI Taxonomy" id="1981098"/>
    <lineage>
        <taxon>Bacteria</taxon>
        <taxon>Pseudomonadati</taxon>
        <taxon>Pseudomonadota</taxon>
        <taxon>Alphaproteobacteria</taxon>
        <taxon>Sphingomonadales</taxon>
        <taxon>Sphingosinicellaceae</taxon>
        <taxon>Sandarakinorhabdus</taxon>
    </lineage>
</organism>
<evidence type="ECO:0000256" key="1">
    <source>
        <dbReference type="SAM" id="MobiDB-lite"/>
    </source>
</evidence>
<keyword evidence="2" id="KW-0812">Transmembrane</keyword>
<name>A0A255YAH0_9SPHN</name>
<evidence type="ECO:0000313" key="4">
    <source>
        <dbReference type="Proteomes" id="UP000216991"/>
    </source>
</evidence>
<proteinExistence type="predicted"/>
<keyword evidence="2" id="KW-0472">Membrane</keyword>
<evidence type="ECO:0000313" key="3">
    <source>
        <dbReference type="EMBL" id="OYQ25694.1"/>
    </source>
</evidence>
<dbReference type="AlphaFoldDB" id="A0A255YAH0"/>
<feature type="region of interest" description="Disordered" evidence="1">
    <location>
        <begin position="43"/>
        <end position="73"/>
    </location>
</feature>
<dbReference type="Proteomes" id="UP000216991">
    <property type="component" value="Unassembled WGS sequence"/>
</dbReference>
<comment type="caution">
    <text evidence="3">The sequence shown here is derived from an EMBL/GenBank/DDBJ whole genome shotgun (WGS) entry which is preliminary data.</text>
</comment>
<reference evidence="3 4" key="1">
    <citation type="submission" date="2017-07" db="EMBL/GenBank/DDBJ databases">
        <title>Sandarakinorhabdus cyanobacteriorum sp. nov., a novel bacterium isolated from cyanobacterial aggregates in a eutrophic lake.</title>
        <authorList>
            <person name="Cai H."/>
        </authorList>
    </citation>
    <scope>NUCLEOTIDE SEQUENCE [LARGE SCALE GENOMIC DNA]</scope>
    <source>
        <strain evidence="3 4">TH057</strain>
    </source>
</reference>
<dbReference type="RefSeq" id="WP_086115903.1">
    <property type="nucleotide sequence ID" value="NZ_NOXT01000121.1"/>
</dbReference>
<protein>
    <submittedName>
        <fullName evidence="3">Uncharacterized protein</fullName>
    </submittedName>
</protein>
<evidence type="ECO:0000256" key="2">
    <source>
        <dbReference type="SAM" id="Phobius"/>
    </source>
</evidence>
<sequence length="73" mass="7415">MVDPSSDPAERRTAPPRGERLRWGLTGLAAVFLVVLMTAAGLRPAGKDEGPGNGESLAVLGVAPGPASRPAEP</sequence>
<feature type="transmembrane region" description="Helical" evidence="2">
    <location>
        <begin position="21"/>
        <end position="42"/>
    </location>
</feature>